<dbReference type="Proteomes" id="UP000006320">
    <property type="component" value="Unassembled WGS sequence"/>
</dbReference>
<protein>
    <recommendedName>
        <fullName evidence="3">Sulfotransferase</fullName>
    </recommendedName>
</protein>
<dbReference type="Pfam" id="PF13469">
    <property type="entry name" value="Sulfotransfer_3"/>
    <property type="match status" value="1"/>
</dbReference>
<gene>
    <name evidence="1" type="ORF">GCHA_2860</name>
</gene>
<accession>A0AAV3V212</accession>
<organism evidence="1 2">
    <name type="scientific">Paraglaciecola chathamensis S18K6</name>
    <dbReference type="NCBI Taxonomy" id="1127672"/>
    <lineage>
        <taxon>Bacteria</taxon>
        <taxon>Pseudomonadati</taxon>
        <taxon>Pseudomonadota</taxon>
        <taxon>Gammaproteobacteria</taxon>
        <taxon>Alteromonadales</taxon>
        <taxon>Alteromonadaceae</taxon>
        <taxon>Paraglaciecola</taxon>
    </lineage>
</organism>
<dbReference type="EMBL" id="BAEM01000034">
    <property type="protein sequence ID" value="GAC10803.1"/>
    <property type="molecule type" value="Genomic_DNA"/>
</dbReference>
<sequence>MKKTLKKVMVNVAAKLLQQPSIEKQLEDNVLQCARSLPSLNNITSPYALEPTTPISRASERDDIIFITSRFRSGSTLLWNLFRQTPNCSAYYEPFNERQWFNEKLRGDNVDNTHRGVDDYWAEYDGLNQLSNTYNEDWIRKNLYMSAQSWEPQMKLFIEQMVEAAPGRPVLQFNRIDFRLPWIKQHFPNAKILHLYRHPRDQWCSFLTDQHLMNKDDVQHTYRDAFYLDVWCRDLAKHYPVLDKRNTPHPYQRFYYLWKLSYLYGLTLSDMSFSFENLTTTPETVISDMFNKLTMDTSNVESLVSVIKAPPAERWRKYADESWFAKHEHICEQNLSVMLNERPIPEQLR</sequence>
<evidence type="ECO:0000313" key="1">
    <source>
        <dbReference type="EMBL" id="GAC10803.1"/>
    </source>
</evidence>
<evidence type="ECO:0000313" key="2">
    <source>
        <dbReference type="Proteomes" id="UP000006320"/>
    </source>
</evidence>
<dbReference type="SUPFAM" id="SSF52540">
    <property type="entry name" value="P-loop containing nucleoside triphosphate hydrolases"/>
    <property type="match status" value="1"/>
</dbReference>
<reference evidence="1 2" key="1">
    <citation type="journal article" date="2017" name="Antonie Van Leeuwenhoek">
        <title>Rhizobium rhizosphaerae sp. nov., a novel species isolated from rice rhizosphere.</title>
        <authorList>
            <person name="Zhao J.J."/>
            <person name="Zhang J."/>
            <person name="Zhang R.J."/>
            <person name="Zhang C.W."/>
            <person name="Yin H.Q."/>
            <person name="Zhang X.X."/>
        </authorList>
    </citation>
    <scope>NUCLEOTIDE SEQUENCE [LARGE SCALE GENOMIC DNA]</scope>
    <source>
        <strain evidence="1 2">S18K6</strain>
    </source>
</reference>
<dbReference type="Gene3D" id="3.40.50.300">
    <property type="entry name" value="P-loop containing nucleotide triphosphate hydrolases"/>
    <property type="match status" value="1"/>
</dbReference>
<dbReference type="AlphaFoldDB" id="A0AAV3V212"/>
<dbReference type="InterPro" id="IPR027417">
    <property type="entry name" value="P-loop_NTPase"/>
</dbReference>
<evidence type="ECO:0008006" key="3">
    <source>
        <dbReference type="Google" id="ProtNLM"/>
    </source>
</evidence>
<dbReference type="RefSeq" id="WP_007989058.1">
    <property type="nucleotide sequence ID" value="NZ_BAEM01000034.1"/>
</dbReference>
<comment type="caution">
    <text evidence="1">The sequence shown here is derived from an EMBL/GenBank/DDBJ whole genome shotgun (WGS) entry which is preliminary data.</text>
</comment>
<proteinExistence type="predicted"/>
<name>A0AAV3V212_9ALTE</name>